<dbReference type="Gene3D" id="3.30.60.30">
    <property type="match status" value="3"/>
</dbReference>
<feature type="domain" description="Kazal-like" evidence="3">
    <location>
        <begin position="182"/>
        <end position="222"/>
    </location>
</feature>
<reference evidence="4 5" key="1">
    <citation type="submission" date="2019-12" db="EMBL/GenBank/DDBJ databases">
        <title>Shinella kummerowiae sp. nov., a symbiotic bacterium isolated from root nodules of the herbal legume Kummerowia stipulacea.</title>
        <authorList>
            <person name="Gao J."/>
        </authorList>
    </citation>
    <scope>NUCLEOTIDE SEQUENCE [LARGE SCALE GENOMIC DNA]</scope>
    <source>
        <strain evidence="4 5">CCBAU 25048</strain>
    </source>
</reference>
<organism evidence="4 5">
    <name type="scientific">Shinella kummerowiae</name>
    <dbReference type="NCBI Taxonomy" id="417745"/>
    <lineage>
        <taxon>Bacteria</taxon>
        <taxon>Pseudomonadati</taxon>
        <taxon>Pseudomonadota</taxon>
        <taxon>Alphaproteobacteria</taxon>
        <taxon>Hyphomicrobiales</taxon>
        <taxon>Rhizobiaceae</taxon>
        <taxon>Shinella</taxon>
    </lineage>
</organism>
<feature type="region of interest" description="Disordered" evidence="1">
    <location>
        <begin position="129"/>
        <end position="181"/>
    </location>
</feature>
<evidence type="ECO:0000313" key="4">
    <source>
        <dbReference type="EMBL" id="MXN44240.1"/>
    </source>
</evidence>
<name>A0A6N8SC33_9HYPH</name>
<evidence type="ECO:0000259" key="3">
    <source>
        <dbReference type="PROSITE" id="PS51465"/>
    </source>
</evidence>
<feature type="domain" description="Kazal-like" evidence="3">
    <location>
        <begin position="95"/>
        <end position="135"/>
    </location>
</feature>
<dbReference type="EMBL" id="WUMK01000001">
    <property type="protein sequence ID" value="MXN44240.1"/>
    <property type="molecule type" value="Genomic_DNA"/>
</dbReference>
<proteinExistence type="predicted"/>
<dbReference type="RefSeq" id="WP_160857200.1">
    <property type="nucleotide sequence ID" value="NZ_WUMK01000001.1"/>
</dbReference>
<sequence>MISTSFFSRLAGRIAILLAAGTLAACQVDVDQGGGYDPGPQMCTREYNPVCGSRRGDLQTFANACEARSSGFQIVGRGECRIGGRPDPRPDEGRACTREYAPVCGARGRDRQTFANSCEARSSGFDVIGRGECQIRRPDNGDGWDRPRDRDRDRDDDRSNRERERDRNRDGGDRERPRDQRACTMEYNPVCGQRGRDIKTFGNTCSAGAAGYRVIRPGECPAR</sequence>
<dbReference type="AlphaFoldDB" id="A0A6N8SC33"/>
<dbReference type="PANTHER" id="PTHR21131:SF0">
    <property type="entry name" value="GEO10195P1-RELATED"/>
    <property type="match status" value="1"/>
</dbReference>
<dbReference type="PROSITE" id="PS51465">
    <property type="entry name" value="KAZAL_2"/>
    <property type="match status" value="3"/>
</dbReference>
<dbReference type="Pfam" id="PF00050">
    <property type="entry name" value="Kazal_1"/>
    <property type="match status" value="3"/>
</dbReference>
<dbReference type="OrthoDB" id="9800302at2"/>
<keyword evidence="5" id="KW-1185">Reference proteome</keyword>
<dbReference type="CDD" id="cd00104">
    <property type="entry name" value="KAZAL_FS"/>
    <property type="match status" value="1"/>
</dbReference>
<comment type="caution">
    <text evidence="4">The sequence shown here is derived from an EMBL/GenBank/DDBJ whole genome shotgun (WGS) entry which is preliminary data.</text>
</comment>
<dbReference type="SMART" id="SM00280">
    <property type="entry name" value="KAZAL"/>
    <property type="match status" value="3"/>
</dbReference>
<dbReference type="SUPFAM" id="SSF100895">
    <property type="entry name" value="Kazal-type serine protease inhibitors"/>
    <property type="match status" value="3"/>
</dbReference>
<keyword evidence="2" id="KW-0732">Signal</keyword>
<accession>A0A6N8SC33</accession>
<evidence type="ECO:0000313" key="5">
    <source>
        <dbReference type="Proteomes" id="UP000435802"/>
    </source>
</evidence>
<dbReference type="Proteomes" id="UP000435802">
    <property type="component" value="Unassembled WGS sequence"/>
</dbReference>
<dbReference type="InterPro" id="IPR036058">
    <property type="entry name" value="Kazal_dom_sf"/>
</dbReference>
<evidence type="ECO:0000256" key="1">
    <source>
        <dbReference type="SAM" id="MobiDB-lite"/>
    </source>
</evidence>
<feature type="chain" id="PRO_5026683523" description="Kazal-like domain-containing protein" evidence="2">
    <location>
        <begin position="25"/>
        <end position="223"/>
    </location>
</feature>
<evidence type="ECO:0000256" key="2">
    <source>
        <dbReference type="SAM" id="SignalP"/>
    </source>
</evidence>
<dbReference type="PANTHER" id="PTHR21131">
    <property type="entry name" value="SERINE-TYPE ENDOPEPTIDASE INHIBITOR"/>
    <property type="match status" value="1"/>
</dbReference>
<gene>
    <name evidence="4" type="ORF">GR138_03500</name>
</gene>
<dbReference type="InterPro" id="IPR002350">
    <property type="entry name" value="Kazal_dom"/>
</dbReference>
<feature type="domain" description="Kazal-like" evidence="3">
    <location>
        <begin position="43"/>
        <end position="82"/>
    </location>
</feature>
<feature type="compositionally biased region" description="Basic and acidic residues" evidence="1">
    <location>
        <begin position="133"/>
        <end position="181"/>
    </location>
</feature>
<protein>
    <recommendedName>
        <fullName evidence="3">Kazal-like domain-containing protein</fullName>
    </recommendedName>
</protein>
<dbReference type="InterPro" id="IPR053265">
    <property type="entry name" value="Serpin"/>
</dbReference>
<feature type="signal peptide" evidence="2">
    <location>
        <begin position="1"/>
        <end position="24"/>
    </location>
</feature>